<dbReference type="PANTHER" id="PTHR13393:SF0">
    <property type="entry name" value="RNA N6-ADENOSINE-METHYLTRANSFERASE METTL16"/>
    <property type="match status" value="1"/>
</dbReference>
<evidence type="ECO:0000313" key="6">
    <source>
        <dbReference type="EMBL" id="UYV73652.1"/>
    </source>
</evidence>
<keyword evidence="3 5" id="KW-0808">Transferase</keyword>
<sequence length="404" mass="46526">MTFNKYIHPRNIYRKPPDFQQLAIKYPDFQKHVKIGLNGEATLDFENPEALRVLTKTLLKNDFNLEINIPEHRLIPTMTLRLNYILWIEDLLKLAPQQQPHIIGLDIGTGPCAIYPMMSCRLHPDWRFLATDINSESLSHAEANITANGLGEYIKLIQVPPDTLILGIPDVEPPLDFTIINPPFYHGKEKPDRTPRRDPPRAHQVMINDEKIMEGGEEAFFYKLLAESLQLKSNVRIYTTMLGKKSSLLAAKKELRKHEPELSFTTTEFCQGKTVRWGVAWTFHSAIPLKKAFRIKHKPQHPLEYTLPQVEGKPYSVEAILETISSLLAEIQVHYEIHSKTQNSADFTMKSRTNTWSKQRQKRRMQMRLQKEMEAATTAANDISASVVINYPYKASLRFSLRSL</sequence>
<dbReference type="PANTHER" id="PTHR13393">
    <property type="entry name" value="SAM-DEPENDENT METHYLTRANSFERASE"/>
    <property type="match status" value="1"/>
</dbReference>
<accession>A0ABY6L0G9</accession>
<dbReference type="InterPro" id="IPR010286">
    <property type="entry name" value="METTL16/RlmF"/>
</dbReference>
<dbReference type="Gene3D" id="3.40.50.150">
    <property type="entry name" value="Vaccinia Virus protein VP39"/>
    <property type="match status" value="1"/>
</dbReference>
<reference evidence="6 7" key="1">
    <citation type="submission" date="2022-01" db="EMBL/GenBank/DDBJ databases">
        <title>A chromosomal length assembly of Cordylochernes scorpioides.</title>
        <authorList>
            <person name="Zeh D."/>
            <person name="Zeh J."/>
        </authorList>
    </citation>
    <scope>NUCLEOTIDE SEQUENCE [LARGE SCALE GENOMIC DNA]</scope>
    <source>
        <strain evidence="6">IN4F17</strain>
        <tissue evidence="6">Whole Body</tissue>
    </source>
</reference>
<keyword evidence="2 5" id="KW-0489">Methyltransferase</keyword>
<organism evidence="6 7">
    <name type="scientific">Cordylochernes scorpioides</name>
    <dbReference type="NCBI Taxonomy" id="51811"/>
    <lineage>
        <taxon>Eukaryota</taxon>
        <taxon>Metazoa</taxon>
        <taxon>Ecdysozoa</taxon>
        <taxon>Arthropoda</taxon>
        <taxon>Chelicerata</taxon>
        <taxon>Arachnida</taxon>
        <taxon>Pseudoscorpiones</taxon>
        <taxon>Cheliferoidea</taxon>
        <taxon>Chernetidae</taxon>
        <taxon>Cordylochernes</taxon>
    </lineage>
</organism>
<proteinExistence type="inferred from homology"/>
<dbReference type="InterPro" id="IPR029063">
    <property type="entry name" value="SAM-dependent_MTases_sf"/>
</dbReference>
<dbReference type="Pfam" id="PF05971">
    <property type="entry name" value="Methyltransf_10"/>
    <property type="match status" value="1"/>
</dbReference>
<keyword evidence="4" id="KW-0949">S-adenosyl-L-methionine</keyword>
<dbReference type="InterPro" id="IPR017182">
    <property type="entry name" value="METTL16/PsiM"/>
</dbReference>
<evidence type="ECO:0000256" key="2">
    <source>
        <dbReference type="ARBA" id="ARBA00022603"/>
    </source>
</evidence>
<dbReference type="SUPFAM" id="SSF53335">
    <property type="entry name" value="S-adenosyl-L-methionine-dependent methyltransferases"/>
    <property type="match status" value="1"/>
</dbReference>
<comment type="similarity">
    <text evidence="1 5">Belongs to the methyltransferase superfamily. METTL16/RlmF family.</text>
</comment>
<evidence type="ECO:0000256" key="4">
    <source>
        <dbReference type="ARBA" id="ARBA00022691"/>
    </source>
</evidence>
<name>A0ABY6L0G9_9ARAC</name>
<dbReference type="Proteomes" id="UP001235939">
    <property type="component" value="Chromosome 11"/>
</dbReference>
<dbReference type="EMBL" id="CP092873">
    <property type="protein sequence ID" value="UYV73652.1"/>
    <property type="molecule type" value="Genomic_DNA"/>
</dbReference>
<protein>
    <recommendedName>
        <fullName evidence="5">U6 small nuclear RNA (adenine-(43)-N(6))-methyltransferase</fullName>
        <ecNumber evidence="5">2.1.1.-</ecNumber>
    </recommendedName>
</protein>
<gene>
    <name evidence="6" type="ORF">LAZ67_11000211</name>
</gene>
<dbReference type="EC" id="2.1.1.-" evidence="5"/>
<evidence type="ECO:0000256" key="1">
    <source>
        <dbReference type="ARBA" id="ARBA00005878"/>
    </source>
</evidence>
<evidence type="ECO:0000256" key="5">
    <source>
        <dbReference type="PIRNR" id="PIRNR037350"/>
    </source>
</evidence>
<dbReference type="PIRSF" id="PIRSF037350">
    <property type="entry name" value="Mtase_ZK1128_prd"/>
    <property type="match status" value="1"/>
</dbReference>
<evidence type="ECO:0000256" key="3">
    <source>
        <dbReference type="ARBA" id="ARBA00022679"/>
    </source>
</evidence>
<evidence type="ECO:0000313" key="7">
    <source>
        <dbReference type="Proteomes" id="UP001235939"/>
    </source>
</evidence>
<keyword evidence="7" id="KW-1185">Reference proteome</keyword>